<feature type="compositionally biased region" description="Polar residues" evidence="1">
    <location>
        <begin position="1"/>
        <end position="19"/>
    </location>
</feature>
<reference evidence="2 3" key="1">
    <citation type="submission" date="2024-01" db="EMBL/GenBank/DDBJ databases">
        <title>The genomes of 5 underutilized Papilionoideae crops provide insights into root nodulation and disease resistanc.</title>
        <authorList>
            <person name="Jiang F."/>
        </authorList>
    </citation>
    <scope>NUCLEOTIDE SEQUENCE [LARGE SCALE GENOMIC DNA]</scope>
    <source>
        <strain evidence="2">JINMINGXINNONG_FW02</strain>
        <tissue evidence="2">Leaves</tissue>
    </source>
</reference>
<dbReference type="PANTHER" id="PTHR47481">
    <property type="match status" value="1"/>
</dbReference>
<evidence type="ECO:0008006" key="4">
    <source>
        <dbReference type="Google" id="ProtNLM"/>
    </source>
</evidence>
<comment type="caution">
    <text evidence="2">The sequence shown here is derived from an EMBL/GenBank/DDBJ whole genome shotgun (WGS) entry which is preliminary data.</text>
</comment>
<proteinExistence type="predicted"/>
<evidence type="ECO:0000313" key="2">
    <source>
        <dbReference type="EMBL" id="KAK7368891.1"/>
    </source>
</evidence>
<dbReference type="AlphaFoldDB" id="A0AAN9NAP0"/>
<keyword evidence="3" id="KW-1185">Reference proteome</keyword>
<dbReference type="Proteomes" id="UP001374584">
    <property type="component" value="Unassembled WGS sequence"/>
</dbReference>
<protein>
    <recommendedName>
        <fullName evidence="4">Retrotransposon Copia-like N-terminal domain-containing protein</fullName>
    </recommendedName>
</protein>
<feature type="region of interest" description="Disordered" evidence="1">
    <location>
        <begin position="1"/>
        <end position="34"/>
    </location>
</feature>
<gene>
    <name evidence="2" type="ORF">VNO80_10924</name>
</gene>
<accession>A0AAN9NAP0</accession>
<dbReference type="EMBL" id="JAYMYR010000004">
    <property type="protein sequence ID" value="KAK7368891.1"/>
    <property type="molecule type" value="Genomic_DNA"/>
</dbReference>
<dbReference type="Pfam" id="PF14223">
    <property type="entry name" value="Retrotran_gag_2"/>
    <property type="match status" value="1"/>
</dbReference>
<name>A0AAN9NAP0_PHACN</name>
<dbReference type="PANTHER" id="PTHR47481:SF10">
    <property type="entry name" value="COPIA-LIKE POLYPROTEIN_RETROTRANSPOSON"/>
    <property type="match status" value="1"/>
</dbReference>
<evidence type="ECO:0000256" key="1">
    <source>
        <dbReference type="SAM" id="MobiDB-lite"/>
    </source>
</evidence>
<evidence type="ECO:0000313" key="3">
    <source>
        <dbReference type="Proteomes" id="UP001374584"/>
    </source>
</evidence>
<organism evidence="2 3">
    <name type="scientific">Phaseolus coccineus</name>
    <name type="common">Scarlet runner bean</name>
    <name type="synonym">Phaseolus multiflorus</name>
    <dbReference type="NCBI Taxonomy" id="3886"/>
    <lineage>
        <taxon>Eukaryota</taxon>
        <taxon>Viridiplantae</taxon>
        <taxon>Streptophyta</taxon>
        <taxon>Embryophyta</taxon>
        <taxon>Tracheophyta</taxon>
        <taxon>Spermatophyta</taxon>
        <taxon>Magnoliopsida</taxon>
        <taxon>eudicotyledons</taxon>
        <taxon>Gunneridae</taxon>
        <taxon>Pentapetalae</taxon>
        <taxon>rosids</taxon>
        <taxon>fabids</taxon>
        <taxon>Fabales</taxon>
        <taxon>Fabaceae</taxon>
        <taxon>Papilionoideae</taxon>
        <taxon>50 kb inversion clade</taxon>
        <taxon>NPAAA clade</taxon>
        <taxon>indigoferoid/millettioid clade</taxon>
        <taxon>Phaseoleae</taxon>
        <taxon>Phaseolus</taxon>
    </lineage>
</organism>
<sequence length="225" mass="24967">MSPSSIILETDPSLNTATRAANEPTPSLLLRSSEPVSGDLTAPRSFRAVTSLLLVSFFSAFMSDSDSSPSNETSPPNMKKSDFHPALAVSNIRNNIPIILEMEKDQYGTWAELFRIHARSHRVLHHIVPFTTTPPPAPTSADYEQWITLDATVLQWIYSTISTDLLTTILEPDSTAAAAWNCLADIFQDNQNARAVTLEQEFSNTRMEDFANVSAYCQRLKMLSD</sequence>